<evidence type="ECO:0000313" key="3">
    <source>
        <dbReference type="EMBL" id="CAD8102234.1"/>
    </source>
</evidence>
<feature type="domain" description="Nudix hydrolase" evidence="2">
    <location>
        <begin position="7"/>
        <end position="136"/>
    </location>
</feature>
<reference evidence="3" key="1">
    <citation type="submission" date="2021-01" db="EMBL/GenBank/DDBJ databases">
        <authorList>
            <consortium name="Genoscope - CEA"/>
            <person name="William W."/>
        </authorList>
    </citation>
    <scope>NUCLEOTIDE SEQUENCE</scope>
</reference>
<dbReference type="PROSITE" id="PS51462">
    <property type="entry name" value="NUDIX"/>
    <property type="match status" value="1"/>
</dbReference>
<protein>
    <recommendedName>
        <fullName evidence="2">Nudix hydrolase domain-containing protein</fullName>
    </recommendedName>
</protein>
<evidence type="ECO:0000259" key="2">
    <source>
        <dbReference type="PROSITE" id="PS51462"/>
    </source>
</evidence>
<dbReference type="InterPro" id="IPR000086">
    <property type="entry name" value="NUDIX_hydrolase_dom"/>
</dbReference>
<dbReference type="PANTHER" id="PTHR21340:SF0">
    <property type="entry name" value="BIS(5'-NUCLEOSYL)-TETRAPHOSPHATASE [ASYMMETRICAL]"/>
    <property type="match status" value="1"/>
</dbReference>
<dbReference type="Pfam" id="PF00293">
    <property type="entry name" value="NUDIX"/>
    <property type="match status" value="1"/>
</dbReference>
<dbReference type="GO" id="GO:0006167">
    <property type="term" value="P:AMP biosynthetic process"/>
    <property type="evidence" value="ECO:0007669"/>
    <property type="project" value="TreeGrafter"/>
</dbReference>
<dbReference type="InterPro" id="IPR051325">
    <property type="entry name" value="Nudix_hydrolase_domain"/>
</dbReference>
<dbReference type="GO" id="GO:0006754">
    <property type="term" value="P:ATP biosynthetic process"/>
    <property type="evidence" value="ECO:0007669"/>
    <property type="project" value="TreeGrafter"/>
</dbReference>
<dbReference type="CDD" id="cd02883">
    <property type="entry name" value="NUDIX_Hydrolase"/>
    <property type="match status" value="1"/>
</dbReference>
<sequence length="177" mass="20224">MFKSHQSTLLGISLVVCRNSKGQYLTILENGNQGWWLPGGLVDPPETFENAAIRETKEEASIDVVLKGILRVENSLKAEQNHLRVRVVYYAEPVNESQIPKQKPDKETQQARWVDYKDLPSYSKNGPGWRGKELLEWSQYIENGGVIMPLSFFSQEATNPTIDQAFYKEDLPLIKQK</sequence>
<keyword evidence="4" id="KW-1185">Reference proteome</keyword>
<evidence type="ECO:0000256" key="1">
    <source>
        <dbReference type="ARBA" id="ARBA00022801"/>
    </source>
</evidence>
<gene>
    <name evidence="3" type="ORF">PSON_ATCC_30995.1.T0770156</name>
</gene>
<name>A0A8S1PGX5_9CILI</name>
<proteinExistence type="predicted"/>
<evidence type="ECO:0000313" key="4">
    <source>
        <dbReference type="Proteomes" id="UP000692954"/>
    </source>
</evidence>
<dbReference type="AlphaFoldDB" id="A0A8S1PGX5"/>
<comment type="caution">
    <text evidence="3">The sequence shown here is derived from an EMBL/GenBank/DDBJ whole genome shotgun (WGS) entry which is preliminary data.</text>
</comment>
<organism evidence="3 4">
    <name type="scientific">Paramecium sonneborni</name>
    <dbReference type="NCBI Taxonomy" id="65129"/>
    <lineage>
        <taxon>Eukaryota</taxon>
        <taxon>Sar</taxon>
        <taxon>Alveolata</taxon>
        <taxon>Ciliophora</taxon>
        <taxon>Intramacronucleata</taxon>
        <taxon>Oligohymenophorea</taxon>
        <taxon>Peniculida</taxon>
        <taxon>Parameciidae</taxon>
        <taxon>Paramecium</taxon>
    </lineage>
</organism>
<accession>A0A8S1PGX5</accession>
<dbReference type="EMBL" id="CAJJDN010000077">
    <property type="protein sequence ID" value="CAD8102234.1"/>
    <property type="molecule type" value="Genomic_DNA"/>
</dbReference>
<dbReference type="OrthoDB" id="447842at2759"/>
<dbReference type="PANTHER" id="PTHR21340">
    <property type="entry name" value="DIADENOSINE 5,5-P1,P4-TETRAPHOSPHATE PYROPHOSPHOHYDROLASE MUTT"/>
    <property type="match status" value="1"/>
</dbReference>
<dbReference type="Proteomes" id="UP000692954">
    <property type="component" value="Unassembled WGS sequence"/>
</dbReference>
<keyword evidence="1" id="KW-0378">Hydrolase</keyword>
<dbReference type="GO" id="GO:0004081">
    <property type="term" value="F:bis(5'-nucleosyl)-tetraphosphatase (asymmetrical) activity"/>
    <property type="evidence" value="ECO:0007669"/>
    <property type="project" value="TreeGrafter"/>
</dbReference>